<dbReference type="PROSITE" id="PS50222">
    <property type="entry name" value="EF_HAND_2"/>
    <property type="match status" value="1"/>
</dbReference>
<dbReference type="GO" id="GO:0005509">
    <property type="term" value="F:calcium ion binding"/>
    <property type="evidence" value="ECO:0007669"/>
    <property type="project" value="InterPro"/>
</dbReference>
<gene>
    <name evidence="4" type="ORF">SAMN05720469_1056</name>
</gene>
<dbReference type="InterPro" id="IPR018511">
    <property type="entry name" value="Hemolysin-typ_Ca-bd_CS"/>
</dbReference>
<evidence type="ECO:0000256" key="1">
    <source>
        <dbReference type="ARBA" id="ARBA00004613"/>
    </source>
</evidence>
<dbReference type="SUPFAM" id="SSF51120">
    <property type="entry name" value="beta-Roll"/>
    <property type="match status" value="5"/>
</dbReference>
<proteinExistence type="predicted"/>
<dbReference type="Pfam" id="PF00353">
    <property type="entry name" value="HemolysinCabind"/>
    <property type="match status" value="10"/>
</dbReference>
<dbReference type="Proteomes" id="UP000184275">
    <property type="component" value="Unassembled WGS sequence"/>
</dbReference>
<dbReference type="PANTHER" id="PTHR38340">
    <property type="entry name" value="S-LAYER PROTEIN"/>
    <property type="match status" value="1"/>
</dbReference>
<dbReference type="InterPro" id="IPR001343">
    <property type="entry name" value="Hemolysn_Ca-bd"/>
</dbReference>
<comment type="subcellular location">
    <subcellularLocation>
        <location evidence="1">Secreted</location>
    </subcellularLocation>
</comment>
<accession>A0A1M6S1K4</accession>
<protein>
    <submittedName>
        <fullName evidence="4">Ca2+-binding protein, RTX toxin-related</fullName>
    </submittedName>
</protein>
<dbReference type="InterPro" id="IPR050557">
    <property type="entry name" value="RTX_toxin/Mannuronan_C5-epim"/>
</dbReference>
<dbReference type="PANTHER" id="PTHR38340:SF1">
    <property type="entry name" value="S-LAYER PROTEIN"/>
    <property type="match status" value="1"/>
</dbReference>
<dbReference type="GO" id="GO:0005576">
    <property type="term" value="C:extracellular region"/>
    <property type="evidence" value="ECO:0007669"/>
    <property type="project" value="UniProtKB-SubCell"/>
</dbReference>
<organism evidence="4 5">
    <name type="scientific">Fibrobacter intestinalis</name>
    <dbReference type="NCBI Taxonomy" id="28122"/>
    <lineage>
        <taxon>Bacteria</taxon>
        <taxon>Pseudomonadati</taxon>
        <taxon>Fibrobacterota</taxon>
        <taxon>Fibrobacteria</taxon>
        <taxon>Fibrobacterales</taxon>
        <taxon>Fibrobacteraceae</taxon>
        <taxon>Fibrobacter</taxon>
    </lineage>
</organism>
<evidence type="ECO:0000313" key="5">
    <source>
        <dbReference type="Proteomes" id="UP000184275"/>
    </source>
</evidence>
<dbReference type="Gene3D" id="2.150.10.10">
    <property type="entry name" value="Serralysin-like metalloprotease, C-terminal"/>
    <property type="match status" value="2"/>
</dbReference>
<name>A0A1M6S1K4_9BACT</name>
<dbReference type="InterPro" id="IPR002048">
    <property type="entry name" value="EF_hand_dom"/>
</dbReference>
<evidence type="ECO:0000259" key="3">
    <source>
        <dbReference type="PROSITE" id="PS50222"/>
    </source>
</evidence>
<dbReference type="EMBL" id="FRAW01000005">
    <property type="protein sequence ID" value="SHK38714.1"/>
    <property type="molecule type" value="Genomic_DNA"/>
</dbReference>
<evidence type="ECO:0000256" key="2">
    <source>
        <dbReference type="ARBA" id="ARBA00022525"/>
    </source>
</evidence>
<keyword evidence="5" id="KW-1185">Reference proteome</keyword>
<dbReference type="Gene3D" id="2.160.20.160">
    <property type="match status" value="1"/>
</dbReference>
<sequence>MDHYTFEFNLKFSNEVDFDLNLAKSLGDDFVNVATFGNVVASCEAGVNFKLNVNFKYSTIGNETTIGDIIDDANVGQNETYYFYDVGNQLQITKTKDVIIDGNNEDYSFSFNVKPNSASNETTVLVLSGGISSQNFRYVAESRGTNGEYTTLLNTGLPDIEYNVQNRKLIFTSEEEFSIYRSEEADAFGELKLVNTVLQTCCSLTLDNNPLSIVLTGEKDASNQTITLKLSNVIDFANDLFSKGVAENANWWESLDKYLSLQKNDEDQFGLDSVGELGFGRSIKNTYGLYVIEADSSGVVRFGCDPSLLQGYKTSRVGDAIVVDSPYYTLESNSGFKYMRMSGVLNASGVIGTEKGILLEKYSIDVATGNCEYKSKYIDSPAHDTCFTASTNESDAIADKNSLQSSINYVVGTDPENPVVDADFNGKFLVQENTISQEQNPDEYTVGVFATSKEKACWRIVSDNSNLVLEKYQVIGKALTLVDSITLDSVTSLSLGADLDKAQESYNALVLELQKLCEGAFDLSFVDESGTYSIGVTSNKTEIYSATVSDKFLDITIGSDELHIDTKNCSDSNDLSRAIEDAWKANNSTTQNGALESVSVQNDKVVFAVAEGTSVVSTTLGLDSNTIGEKNDFKLVDFGGNNLGPVDFESLLGGVDAYANIVAVVNAINALINPNSLDDLPSLCWQDVKDNPMDHLEFRSNAAFALENIGSSKVLERLGFSPMRASKCGNDDYRIVGKTLLGIDWSKLFSLDESADAKVELYAKVDFSIGKAIEVKEVDTSDQELIVISLDENANKSSFAVGGYVKFGDVYFKIHNLDVNSEGNVDSITVSKNDWIVIKENASTTVNWDDPNISLRYVAAIEATFNFVDVNLVADGSVHVEATFTANKKTDANNANDSFLSNWEFQNPQFVYTSANQQSESSNKFEFGGAVAVPGFDTFYIGENRIELEEKNGLPSIKSDFSGLETAIHDKLSDLSNFSVQDVYALLEGLVQRLTAVAQNSDVKIPVINKSVGDLVNVANDIRKIVNNLRKDNIVSLQGLNNQLIKYLNDFGLTSTQGKEIFKLKYNNVLQQIGIEFNVRKAFSSVHKFNFGNGSTGISGNADLKVSGGFWFELSANMDSSFDFVLGDVIKFGADIDIVGEKLSFNLGIDAAGDSATQSEIAVLLKDLITVGSNNNDAFIFGNAALIGKFGDEGVSLTTWKKNGTAADLNPNCVIPMVVCSKLPISVCGYSLGDVLFGKWMNGGIVNAANVESAKAYKSQIEQYCSDWLSGITPVAIGEAVKVVYDSSRTSNQNDSGCSLRLKESDSANNGDFVVDFSRVYSKMEEILSGDFDWFDKIKLAITGLNRLLDTMESSINGGMMSDLVNVPVVGGTLSSGVDFLSDLKQKILEPFSNFVYESTGMTAQMVAQKLSELLDGYLIIPGASVPSINVFSGEELWKNDISNNLLYRQGNEFAEWFFRLGGDYSFGSNIGFDLGYPGLGLEAEGGLNLSLSWSLEFGFGVSKEKGFYFIFGEGDEVSAKVSGLFKDDSNVLGKMAGLGMMLELDSDDGVEINFGLNFEDGVSNYSAYESAFGTMVIADTSKKLVGVDLSQAMGVLPQFSFTANVDLESKITVGILKDVKSSDTPKFPNISGDFVFHWADGDVTQLGFNEMNLDMGSFISGVLAPIVSKIQKVVEPLKPLIDFLTTPFPVLKDLDIIITPLSLAKEFSKGKFDDSMVYAIKDLIDLSDKITAFGSNKSLLISLGSMPLIGGLDVNSTAGKSFLMGQTSASDFGKMLDDKKNNFLSGYENASKDASSALSGNGLQVGDGSWRFIWDKPTDVFKLLLGQDIDLVHYDMPKLSFDFDWDTFIRIWAPLGVRLGVSFNANIDLAFGYDTLGIRQWVGSDYKDFSRLLNGFYVDDLDEKGYDKNELSFYGGLKASAELNAGVSAGVGGGVGINVGFNLFDPNKDGKLRLNEIERVFKEEGLFGMFDVNGAITAKLYAYLDLLFYTKKWNITDDITLFEFNYEHHLSPVMISKSGDDVVANIGSNASSRVATNDLNKTLDDGDETLVLTLGKDSVSDKYGHEESITDGKLIINAEQGNDNIYLKSGDPKKPSEFNIIINGGDGNDIIDLTDLYVAAGYYVLITGGAGADNITGAHGLNIIFGDTGTVRVDKEKDENEQDVYRLVAEANVDANQAGGDTILGNSGHDIIFGGAGDDQVDGGDGVDYIFGDGGSWSILTNENDVAAALHEISNGLVKDNVRISRTDISLDGGKDTLVGGDGDDVIYGGGGDDHIDGGAGNDLIYGEKGHDRILGGSGNDTIYGGEGMDIVFGDRIEGQSKNVAKPFDKNTTSESTSDAAFSQEFIDAQFAKDGPDKYKIAQDEFKFDIEKLSENGSVSTIHVSNTDSSEDNGSDIIYGDDGNDLLFGDDGSDTNENGGADKIYGGIGNDIIDGDGGADTISGGIDNDLIYGGAGDDIIDGGAGNDMLYGDNGVIDYDSTGNTLSGETENQLGNDKIVFGDNLGLHGELYANAKVKPNANGGNDKITTGPGMDFVDGQGGSDKITVKLMGDSTTNYTNVTDSGLDGSDTLVVEGTESIDRLLLRQNEEQNLGFVALLPITENDFDSEISETVKKNLNSNIERVNYTQGVDVLNVNANGGDDQVYIDGTAQTTNVDGGAGADKFYVGQLYNSDRVPGTSANIQPVDKFNATKTNEESYLSDGVSSGTKLNIEGGSGADEFVALNNVGALSMSGGRGDDTFSVYSFRKEDGVTPFDRGAMTIDGGKDTDTLNVRGTDAEDVFVVTKEGMLSDLVAIKAAGVESTQFDAAAGDDMFYVVGNKSTDVTELNGGKGNDTFSMGGLDKEYTLRSANTDGQTVDVKYEFVDANGVVDTSKESLTESFTVVDSDSAPAVFIVENKGTQNQPDFEIQESYEVFLSSENAAPVSFFVGCAGLQNNQTLDVTISAPVPSTVDSNRGDRGFLVGYRKNAGGGIEWGETITVHPTNNTPVEVFVKALQDDLIEEGVRKAIAISSTWNNGSTKNVLTKSVASVGLVFAGENRDGDVVAGRPLVRTEEFIIGASNEFKVNSIYVPQPDSNEAAANQVLSFYVDGVKQNWSTSDYNLSGNVVTINPNLLQAEKTLTICVRSNVLRVDDSKVYLAYEDMDIDSITIGKKTVCEYTEGCDRYYELNGNVITFYNGITRQPMTVHDAVIVNASLPNSYDWENFEQTTPNASSLSSDLLTIFEHNSVLSESGRSDFTSTSYNVEYKGQLSDGQTVYVKITPTQLLANSEAIAESKRLVVSCSGFSSQADGSIIVSFDSENKSRSITVTAVPDNALDDYGVTKVGEKDKKINDIDGAVYAYGYGKSMMLDTGNPAMLNYKHVVEGQSGMQQASNFNELNNFDEGKLFSLQVVDGVAKIDFSSLSEEQAAVLNSVIETEWNENLSDSQILSLFYHKTFKWVNQTTKNVGTTKEPVNQIESTVADKWFRIENASYDSSSHILTLVLNEPVVLPTGGVNFALISGNRDSLFVDEMASVDRLFVNNQQDSVDARASLTGFVNNNRNEAEKNVDAYDSHAVRFTHTELEAFPEKQLAENDDPLMMQSGITAAQMEYAEYNLGKGKDTVDINKTLYREDAYRTYTVVNTGNVAEDSTAGFGAHLGDAGIAAENAANGASFNDGVYHYGLTPIANNGVNVVREESDTKVYYVEAIIKKQDVPPAEADNFVTQRREVKGSFSNQYGFDIEYDFILAEGEYIDGFRFYQAEFDDDIKVNSYQADHTGSLICSGTISSQQPELNQGVVTYSYIIDSDDSSLFVSRKDAFDSHKATADNIHKDAPNGYEFTMFVDATLSDGSVQRRAVSELTSSSFSISRDFTLTAGISIVSLKFAYGYEGDGQLVINAQSGHDRIDASSTDVTRNDMVAFGGLGDDHITMNKGGIAFGDRGQVLYDNGQVNGVDIGDTVLGSTVNNIDTENPAFIDDYTTGIGKTPGRTADEKGNPVHRLQTDGVNRDAYRIQSVDAENGGTDMIKVGGTNSVVVGGAENDVIVIGGDKNVALGDNGRVKYNNAQNDNAVYGDKLGLGMHIVETTSDSIGGIDNIVIAGDKNVAMGGAEGDSIRITGADNVAIGDGGRYTIEETRLYAESKSEQHGGQDFISTGDGKNAVIGGTDDDVIRTGAGNDAIVGDGGKVIMDTDRNALMVSNEGYNVGTDLGTAGADDIDAGNGDNVVFGGLDGDDIRTGTGKDVVFGDNGFATFRGNAAEAEEQVTDTQSIPETRTEATLSFNFMGASQTGLSSEDVAGAADFAKANWNNAGGSLAGTYGNDDREIVRFDDNTCASAVSVSYGGIESHRNTSTDNRINLQAYSHNLSNASTDANAALMNSGYMTTAPGNQCDNKLEVAVDGLAQYFTDYHVAVYLDMPDANSWEGQSIRKVSLYIGGSATAYASYYVNDCAGSNFNGTYKRSEYTSAEAILADLAHNAAVLSGELTGEDAVLIDTTGNYVVFEVPAGVAADNFRVIIEDGYTLDNINGKDIPGIAAIQVKGTLHAQDVAASTDIAHGGADTVYTSGGDDIVVGGTGGDTLTTYGDERYGIYDNDVVFGDNAKMVFTDRDSSEATASTLSLAESLDSRTVAGDYSDHIYTGDGNDVVVGGQGADHIESGATAAAEAMLDGIQVASFNFTRENATASEMVGETAGVVADNDWTNLYIKNNGLHVVGENYTNDPVTHDGIGISLVAYDTAVGNGTQNSSLMPKDDAQLDGDTSNSKLFNAYYAAQQQQEIKLTLTNLDSFADGAPCDVYVYLGGDQQNTDTYNYLFDIWGHQSSGNTPDQHYYLNDWTGSHFDGDYRLVECATAPTADELLSQVAPDMRLVGNYVVFHGVSSATFEVRIRNLFTDTNQWPLNLPVITAVQVVAGTNREEDIAVGGDHDKDLVFGDDARVTFDIDAPFARNENLADYANRAIEAESMHFDGAAVEIPLDENDEPVETGDTILTGKDRDVIVGGDFGDTITMGDGDDVALGDNASIILEHNNPVGVFAPSVEIMLEQHTVTTSTPEVFLGNNDTDADDIQDKFENGGVPGVTPETSANGDTDFYADVSNKDWVLQQEATPGKISRIVDVSSAQVITFAEGETVLLVSDSWPGNQWWHPNIVMVADGQGHSVPALEWEWDVNGTTMTATTQEGYYFTVDIPDTPNGDNRYEIRVTALTAGTAVISIGA</sequence>
<feature type="domain" description="EF-hand" evidence="3">
    <location>
        <begin position="1942"/>
        <end position="1968"/>
    </location>
</feature>
<dbReference type="PROSITE" id="PS00330">
    <property type="entry name" value="HEMOLYSIN_CALCIUM"/>
    <property type="match status" value="5"/>
</dbReference>
<reference evidence="5" key="1">
    <citation type="submission" date="2016-11" db="EMBL/GenBank/DDBJ databases">
        <authorList>
            <person name="Varghese N."/>
            <person name="Submissions S."/>
        </authorList>
    </citation>
    <scope>NUCLEOTIDE SEQUENCE [LARGE SCALE GENOMIC DNA]</scope>
    <source>
        <strain evidence="5">UWOS</strain>
    </source>
</reference>
<evidence type="ECO:0000313" key="4">
    <source>
        <dbReference type="EMBL" id="SHK38714.1"/>
    </source>
</evidence>
<dbReference type="InterPro" id="IPR011049">
    <property type="entry name" value="Serralysin-like_metalloprot_C"/>
</dbReference>
<keyword evidence="2" id="KW-0964">Secreted</keyword>
<dbReference type="PRINTS" id="PR00313">
    <property type="entry name" value="CABNDNGRPT"/>
</dbReference>